<feature type="transmembrane region" description="Helical" evidence="1">
    <location>
        <begin position="85"/>
        <end position="107"/>
    </location>
</feature>
<organism evidence="2 3">
    <name type="scientific">Monilinia laxa</name>
    <name type="common">Brown rot fungus</name>
    <name type="synonym">Sclerotinia laxa</name>
    <dbReference type="NCBI Taxonomy" id="61186"/>
    <lineage>
        <taxon>Eukaryota</taxon>
        <taxon>Fungi</taxon>
        <taxon>Dikarya</taxon>
        <taxon>Ascomycota</taxon>
        <taxon>Pezizomycotina</taxon>
        <taxon>Leotiomycetes</taxon>
        <taxon>Helotiales</taxon>
        <taxon>Sclerotiniaceae</taxon>
        <taxon>Monilinia</taxon>
    </lineage>
</organism>
<dbReference type="Proteomes" id="UP000326757">
    <property type="component" value="Unassembled WGS sequence"/>
</dbReference>
<feature type="transmembrane region" description="Helical" evidence="1">
    <location>
        <begin position="54"/>
        <end position="73"/>
    </location>
</feature>
<keyword evidence="1" id="KW-1133">Transmembrane helix</keyword>
<comment type="caution">
    <text evidence="2">The sequence shown here is derived from an EMBL/GenBank/DDBJ whole genome shotgun (WGS) entry which is preliminary data.</text>
</comment>
<name>A0A5N6KJB6_MONLA</name>
<evidence type="ECO:0008006" key="4">
    <source>
        <dbReference type="Google" id="ProtNLM"/>
    </source>
</evidence>
<dbReference type="AlphaFoldDB" id="A0A5N6KJB6"/>
<keyword evidence="1" id="KW-0812">Transmembrane</keyword>
<dbReference type="EMBL" id="VIGI01000002">
    <property type="protein sequence ID" value="KAB8303883.1"/>
    <property type="molecule type" value="Genomic_DNA"/>
</dbReference>
<sequence>MKSFALDFAPKNDKKIFYRQHLFTGCHGLFRKNLRKCGGVDSKSGPRDVLVKELWLVGWLVGGWVGLCIRILLHGDPLGGEDFWWFGLFARVFNMCFCAFVIFYLLVWTFCS</sequence>
<gene>
    <name evidence="2" type="ORF">EYC80_005249</name>
</gene>
<keyword evidence="3" id="KW-1185">Reference proteome</keyword>
<protein>
    <recommendedName>
        <fullName evidence="4">Transmembrane protein</fullName>
    </recommendedName>
</protein>
<evidence type="ECO:0000313" key="2">
    <source>
        <dbReference type="EMBL" id="KAB8303883.1"/>
    </source>
</evidence>
<keyword evidence="1" id="KW-0472">Membrane</keyword>
<proteinExistence type="predicted"/>
<reference evidence="2 3" key="1">
    <citation type="submission" date="2019-06" db="EMBL/GenBank/DDBJ databases">
        <title>Genome Sequence of the Brown Rot Fungal Pathogen Monilinia laxa.</title>
        <authorList>
            <person name="De Miccolis Angelini R.M."/>
            <person name="Landi L."/>
            <person name="Abate D."/>
            <person name="Pollastro S."/>
            <person name="Romanazzi G."/>
            <person name="Faretra F."/>
        </authorList>
    </citation>
    <scope>NUCLEOTIDE SEQUENCE [LARGE SCALE GENOMIC DNA]</scope>
    <source>
        <strain evidence="2 3">Mlax316</strain>
    </source>
</reference>
<evidence type="ECO:0000313" key="3">
    <source>
        <dbReference type="Proteomes" id="UP000326757"/>
    </source>
</evidence>
<evidence type="ECO:0000256" key="1">
    <source>
        <dbReference type="SAM" id="Phobius"/>
    </source>
</evidence>
<accession>A0A5N6KJB6</accession>